<dbReference type="EMBL" id="JQCR01000002">
    <property type="protein sequence ID" value="KGE18659.1"/>
    <property type="molecule type" value="Genomic_DNA"/>
</dbReference>
<evidence type="ECO:0000256" key="5">
    <source>
        <dbReference type="ARBA" id="ARBA00022692"/>
    </source>
</evidence>
<feature type="transmembrane region" description="Helical" evidence="8">
    <location>
        <begin position="112"/>
        <end position="130"/>
    </location>
</feature>
<protein>
    <submittedName>
        <fullName evidence="9">Spore gernimation protein</fullName>
    </submittedName>
</protein>
<evidence type="ECO:0000256" key="8">
    <source>
        <dbReference type="SAM" id="Phobius"/>
    </source>
</evidence>
<evidence type="ECO:0000256" key="2">
    <source>
        <dbReference type="ARBA" id="ARBA00007998"/>
    </source>
</evidence>
<keyword evidence="3" id="KW-0813">Transport</keyword>
<comment type="similarity">
    <text evidence="2">Belongs to the amino acid-polyamine-organocation (APC) superfamily. Spore germination protein (SGP) (TC 2.A.3.9) family.</text>
</comment>
<name>A0A098M7V0_9BACL</name>
<proteinExistence type="inferred from homology"/>
<dbReference type="GO" id="GO:0016020">
    <property type="term" value="C:membrane"/>
    <property type="evidence" value="ECO:0007669"/>
    <property type="project" value="UniProtKB-SubCell"/>
</dbReference>
<dbReference type="AlphaFoldDB" id="A0A098M7V0"/>
<evidence type="ECO:0000313" key="9">
    <source>
        <dbReference type="EMBL" id="KGE18659.1"/>
    </source>
</evidence>
<keyword evidence="4" id="KW-0309">Germination</keyword>
<sequence>MSLGKIRVSELVVVLSIFEVGSTTLFLMGAEAKQDAWLAMLIGATAGFLLLLLHLSIHRRDPQLDLFRLFRRYMGKYLGTFINILFVGYFTYEASRNLRDFGELTIMSLLNRTSLWIIILIVVLIIANLVRYGPEVFFMFCMILFPVMLIGYLVISVLIPATGLFHFEYMLPVLEFGLMPAVTSAIPEIVSFPFGQTVLFLVFYPLAMKGRNLPRAVIVTYIISALFLTVFNQLNIFVLGTELAPNMTLPLLETVQLIQLTQVFERTDALFTMVLYIGLGTKMAAFYLGAVIGLERITKISYKKWVLPLAILLYYLAFLSPNYTHHIEIGRGIAVNRWWPIFQIILPILLFLVMVIRRRKKA</sequence>
<keyword evidence="6 8" id="KW-1133">Transmembrane helix</keyword>
<dbReference type="STRING" id="268407.PWYN_04220"/>
<dbReference type="PANTHER" id="PTHR34975:SF2">
    <property type="entry name" value="SPORE GERMINATION PROTEIN A2"/>
    <property type="match status" value="1"/>
</dbReference>
<dbReference type="PANTHER" id="PTHR34975">
    <property type="entry name" value="SPORE GERMINATION PROTEIN A2"/>
    <property type="match status" value="1"/>
</dbReference>
<feature type="transmembrane region" description="Helical" evidence="8">
    <location>
        <begin position="137"/>
        <end position="165"/>
    </location>
</feature>
<feature type="transmembrane region" description="Helical" evidence="8">
    <location>
        <begin position="218"/>
        <end position="240"/>
    </location>
</feature>
<feature type="transmembrane region" description="Helical" evidence="8">
    <location>
        <begin position="338"/>
        <end position="356"/>
    </location>
</feature>
<evidence type="ECO:0000256" key="7">
    <source>
        <dbReference type="ARBA" id="ARBA00023136"/>
    </source>
</evidence>
<dbReference type="OrthoDB" id="2840438at2"/>
<feature type="transmembrane region" description="Helical" evidence="8">
    <location>
        <begin position="185"/>
        <end position="206"/>
    </location>
</feature>
<dbReference type="GO" id="GO:0009847">
    <property type="term" value="P:spore germination"/>
    <property type="evidence" value="ECO:0007669"/>
    <property type="project" value="InterPro"/>
</dbReference>
<accession>A0A098M7V0</accession>
<evidence type="ECO:0000256" key="1">
    <source>
        <dbReference type="ARBA" id="ARBA00004141"/>
    </source>
</evidence>
<evidence type="ECO:0000256" key="6">
    <source>
        <dbReference type="ARBA" id="ARBA00022989"/>
    </source>
</evidence>
<keyword evidence="5 8" id="KW-0812">Transmembrane</keyword>
<evidence type="ECO:0000256" key="3">
    <source>
        <dbReference type="ARBA" id="ARBA00022448"/>
    </source>
</evidence>
<evidence type="ECO:0000256" key="4">
    <source>
        <dbReference type="ARBA" id="ARBA00022544"/>
    </source>
</evidence>
<dbReference type="InterPro" id="IPR004761">
    <property type="entry name" value="Spore_GerAB"/>
</dbReference>
<feature type="transmembrane region" description="Helical" evidence="8">
    <location>
        <begin position="12"/>
        <end position="30"/>
    </location>
</feature>
<dbReference type="NCBIfam" id="TIGR00912">
    <property type="entry name" value="2A0309"/>
    <property type="match status" value="1"/>
</dbReference>
<keyword evidence="10" id="KW-1185">Reference proteome</keyword>
<feature type="transmembrane region" description="Helical" evidence="8">
    <location>
        <begin position="305"/>
        <end position="323"/>
    </location>
</feature>
<dbReference type="eggNOG" id="COG1457">
    <property type="taxonomic scope" value="Bacteria"/>
</dbReference>
<dbReference type="Proteomes" id="UP000029734">
    <property type="component" value="Unassembled WGS sequence"/>
</dbReference>
<feature type="transmembrane region" description="Helical" evidence="8">
    <location>
        <begin position="74"/>
        <end position="92"/>
    </location>
</feature>
<feature type="transmembrane region" description="Helical" evidence="8">
    <location>
        <begin position="36"/>
        <end position="53"/>
    </location>
</feature>
<reference evidence="9 10" key="1">
    <citation type="submission" date="2014-08" db="EMBL/GenBank/DDBJ databases">
        <authorList>
            <person name="den Bakker H.C."/>
        </authorList>
    </citation>
    <scope>NUCLEOTIDE SEQUENCE [LARGE SCALE GENOMIC DNA]</scope>
    <source>
        <strain evidence="9 10">DSM 18334</strain>
    </source>
</reference>
<reference evidence="9 10" key="2">
    <citation type="submission" date="2014-10" db="EMBL/GenBank/DDBJ databases">
        <title>Comparative genomics of the Paenibacillus odorifer group.</title>
        <authorList>
            <person name="Tsai Y.-C."/>
            <person name="Martin N."/>
            <person name="Korlach J."/>
            <person name="Wiedmann M."/>
        </authorList>
    </citation>
    <scope>NUCLEOTIDE SEQUENCE [LARGE SCALE GENOMIC DNA]</scope>
    <source>
        <strain evidence="9 10">DSM 18334</strain>
    </source>
</reference>
<feature type="transmembrane region" description="Helical" evidence="8">
    <location>
        <begin position="269"/>
        <end position="293"/>
    </location>
</feature>
<comment type="subcellular location">
    <subcellularLocation>
        <location evidence="1">Membrane</location>
        <topology evidence="1">Multi-pass membrane protein</topology>
    </subcellularLocation>
</comment>
<dbReference type="RefSeq" id="WP_036648796.1">
    <property type="nucleotide sequence ID" value="NZ_JQCR01000002.1"/>
</dbReference>
<comment type="caution">
    <text evidence="9">The sequence shown here is derived from an EMBL/GenBank/DDBJ whole genome shotgun (WGS) entry which is preliminary data.</text>
</comment>
<keyword evidence="7 8" id="KW-0472">Membrane</keyword>
<dbReference type="Pfam" id="PF03845">
    <property type="entry name" value="Spore_permease"/>
    <property type="match status" value="1"/>
</dbReference>
<organism evidence="9 10">
    <name type="scientific">Paenibacillus wynnii</name>
    <dbReference type="NCBI Taxonomy" id="268407"/>
    <lineage>
        <taxon>Bacteria</taxon>
        <taxon>Bacillati</taxon>
        <taxon>Bacillota</taxon>
        <taxon>Bacilli</taxon>
        <taxon>Bacillales</taxon>
        <taxon>Paenibacillaceae</taxon>
        <taxon>Paenibacillus</taxon>
    </lineage>
</organism>
<gene>
    <name evidence="9" type="ORF">PWYN_04220</name>
</gene>
<evidence type="ECO:0000313" key="10">
    <source>
        <dbReference type="Proteomes" id="UP000029734"/>
    </source>
</evidence>